<evidence type="ECO:0000313" key="16">
    <source>
        <dbReference type="Proteomes" id="UP000669179"/>
    </source>
</evidence>
<dbReference type="InterPro" id="IPR017871">
    <property type="entry name" value="ABC_transporter-like_CS"/>
</dbReference>
<evidence type="ECO:0000259" key="14">
    <source>
        <dbReference type="PROSITE" id="PS50929"/>
    </source>
</evidence>
<evidence type="ECO:0000256" key="5">
    <source>
        <dbReference type="ARBA" id="ARBA00022692"/>
    </source>
</evidence>
<dbReference type="Gene3D" id="3.40.50.300">
    <property type="entry name" value="P-loop containing nucleotide triphosphate hydrolases"/>
    <property type="match status" value="1"/>
</dbReference>
<evidence type="ECO:0000313" key="15">
    <source>
        <dbReference type="EMBL" id="MBO2450020.1"/>
    </source>
</evidence>
<dbReference type="PANTHER" id="PTHR43394">
    <property type="entry name" value="ATP-DEPENDENT PERMEASE MDL1, MITOCHONDRIAL"/>
    <property type="match status" value="1"/>
</dbReference>
<dbReference type="GO" id="GO:0005524">
    <property type="term" value="F:ATP binding"/>
    <property type="evidence" value="ECO:0007669"/>
    <property type="project" value="UniProtKB-KW"/>
</dbReference>
<dbReference type="PROSITE" id="PS50929">
    <property type="entry name" value="ABC_TM1F"/>
    <property type="match status" value="1"/>
</dbReference>
<dbReference type="InterPro" id="IPR036640">
    <property type="entry name" value="ABC1_TM_sf"/>
</dbReference>
<feature type="transmembrane region" description="Helical" evidence="12">
    <location>
        <begin position="249"/>
        <end position="282"/>
    </location>
</feature>
<dbReference type="PROSITE" id="PS00211">
    <property type="entry name" value="ABC_TRANSPORTER_1"/>
    <property type="match status" value="1"/>
</dbReference>
<evidence type="ECO:0000256" key="7">
    <source>
        <dbReference type="ARBA" id="ARBA00022840"/>
    </source>
</evidence>
<dbReference type="Pfam" id="PF00005">
    <property type="entry name" value="ABC_tran"/>
    <property type="match status" value="1"/>
</dbReference>
<keyword evidence="7 15" id="KW-0067">ATP-binding</keyword>
<evidence type="ECO:0000256" key="8">
    <source>
        <dbReference type="ARBA" id="ARBA00022989"/>
    </source>
</evidence>
<dbReference type="SUPFAM" id="SSF52540">
    <property type="entry name" value="P-loop containing nucleoside triphosphate hydrolases"/>
    <property type="match status" value="1"/>
</dbReference>
<feature type="transmembrane region" description="Helical" evidence="12">
    <location>
        <begin position="158"/>
        <end position="182"/>
    </location>
</feature>
<evidence type="ECO:0000256" key="4">
    <source>
        <dbReference type="ARBA" id="ARBA00022519"/>
    </source>
</evidence>
<feature type="domain" description="ABC transmembrane type-1" evidence="14">
    <location>
        <begin position="130"/>
        <end position="410"/>
    </location>
</feature>
<protein>
    <submittedName>
        <fullName evidence="15">ABC transporter ATP-binding protein</fullName>
    </submittedName>
</protein>
<accession>A0A939PCD9</accession>
<dbReference type="InterPro" id="IPR003593">
    <property type="entry name" value="AAA+_ATPase"/>
</dbReference>
<comment type="subcellular location">
    <subcellularLocation>
        <location evidence="1">Cell inner membrane</location>
        <topology evidence="1">Multi-pass membrane protein</topology>
    </subcellularLocation>
</comment>
<evidence type="ECO:0000256" key="6">
    <source>
        <dbReference type="ARBA" id="ARBA00022741"/>
    </source>
</evidence>
<dbReference type="EMBL" id="JAGEOJ010000009">
    <property type="protein sequence ID" value="MBO2450020.1"/>
    <property type="molecule type" value="Genomic_DNA"/>
</dbReference>
<keyword evidence="8 12" id="KW-1133">Transmembrane helix</keyword>
<feature type="compositionally biased region" description="Gly residues" evidence="11">
    <location>
        <begin position="45"/>
        <end position="56"/>
    </location>
</feature>
<dbReference type="InterPro" id="IPR027417">
    <property type="entry name" value="P-loop_NTPase"/>
</dbReference>
<dbReference type="InterPro" id="IPR003439">
    <property type="entry name" value="ABC_transporter-like_ATP-bd"/>
</dbReference>
<keyword evidence="16" id="KW-1185">Reference proteome</keyword>
<reference evidence="15" key="1">
    <citation type="submission" date="2021-03" db="EMBL/GenBank/DDBJ databases">
        <authorList>
            <person name="Kanchanasin P."/>
            <person name="Saeng-In P."/>
            <person name="Phongsopitanun W."/>
            <person name="Yuki M."/>
            <person name="Kudo T."/>
            <person name="Ohkuma M."/>
            <person name="Tanasupawat S."/>
        </authorList>
    </citation>
    <scope>NUCLEOTIDE SEQUENCE</scope>
    <source>
        <strain evidence="15">GKU 128</strain>
    </source>
</reference>
<feature type="region of interest" description="Disordered" evidence="11">
    <location>
        <begin position="1"/>
        <end position="97"/>
    </location>
</feature>
<dbReference type="GO" id="GO:0005886">
    <property type="term" value="C:plasma membrane"/>
    <property type="evidence" value="ECO:0007669"/>
    <property type="project" value="UniProtKB-SubCell"/>
</dbReference>
<dbReference type="SUPFAM" id="SSF90123">
    <property type="entry name" value="ABC transporter transmembrane region"/>
    <property type="match status" value="1"/>
</dbReference>
<keyword evidence="5 12" id="KW-0812">Transmembrane</keyword>
<dbReference type="PANTHER" id="PTHR43394:SF1">
    <property type="entry name" value="ATP-BINDING CASSETTE SUB-FAMILY B MEMBER 10, MITOCHONDRIAL"/>
    <property type="match status" value="1"/>
</dbReference>
<feature type="domain" description="ABC transporter" evidence="13">
    <location>
        <begin position="443"/>
        <end position="693"/>
    </location>
</feature>
<evidence type="ECO:0000256" key="3">
    <source>
        <dbReference type="ARBA" id="ARBA00022475"/>
    </source>
</evidence>
<feature type="transmembrane region" description="Helical" evidence="12">
    <location>
        <begin position="126"/>
        <end position="146"/>
    </location>
</feature>
<keyword evidence="4" id="KW-0997">Cell inner membrane</keyword>
<evidence type="ECO:0000256" key="2">
    <source>
        <dbReference type="ARBA" id="ARBA00022448"/>
    </source>
</evidence>
<dbReference type="Gene3D" id="1.20.1560.10">
    <property type="entry name" value="ABC transporter type 1, transmembrane domain"/>
    <property type="match status" value="1"/>
</dbReference>
<evidence type="ECO:0000256" key="1">
    <source>
        <dbReference type="ARBA" id="ARBA00004429"/>
    </source>
</evidence>
<sequence>MPPDPARVRRARPRARPRQRPGGDRHGRARLHRPGAPGRPAAGRPGRGGGLRGRPVGGLQERPHPGAVRAERRSHDHRDRRATRDAAPGSLRVTGRARGRDLGPRAFATAGAEALAVLVRAAPVGIAGYLVLTIAESGAPIATAWLTKLVIDRLTDPGGGAVAGLAVALAAAGLGAAVLPAIARYLHAQTGRAAGIVATDRLFAASERQVGLRRFEDPAFLDRLRMGQEGAQRTGELLEGAGGLVRGALVLAGFVGSLLFISPAMTGLVLLAAVPALVAELMLSRARAEMEWGNEQTHRREFFYSQLLTGVDAATEIRLFGIGAFLRGRMMAERRRANEAERAMDRRELATQGGLTTLSAVVAGAGLWWAVTAARSGDLSVGDIAMFVAAVAGVQASLDTLVTSISALHGRLLSFTHYAAVVRAEPDLPSVADGAAAELRGGIELRDVWFRYSDDHPWVLAGVDLTIPQGCSLALVGLNGAGKSTLVKLLCRMYDPTRGRILWDGVDIREIPPQELRARISAVFQEHMHYDMTAGENVGLGDLAALDDPRRLEKAAEQSGIHDRLAALPRGYDTLLTRTFFTEADKDDPDTGVVLSGGQWQRLALARAFVRDGRDLMILDEPSSGLDPEAEHEIHARMREHREGRTSLLISHRLNTVREADLIVVLQEGRVTEQGPHEALLASGGEYARLFRLQSAGYQEAR</sequence>
<keyword evidence="3" id="KW-1003">Cell membrane</keyword>
<keyword evidence="2" id="KW-0813">Transport</keyword>
<dbReference type="FunFam" id="3.40.50.300:FF:000221">
    <property type="entry name" value="Multidrug ABC transporter ATP-binding protein"/>
    <property type="match status" value="1"/>
</dbReference>
<keyword evidence="6" id="KW-0547">Nucleotide-binding</keyword>
<feature type="compositionally biased region" description="Basic residues" evidence="11">
    <location>
        <begin position="8"/>
        <end position="19"/>
    </location>
</feature>
<feature type="compositionally biased region" description="Basic and acidic residues" evidence="11">
    <location>
        <begin position="61"/>
        <end position="84"/>
    </location>
</feature>
<evidence type="ECO:0000256" key="9">
    <source>
        <dbReference type="ARBA" id="ARBA00023136"/>
    </source>
</evidence>
<dbReference type="GO" id="GO:0015421">
    <property type="term" value="F:ABC-type oligopeptide transporter activity"/>
    <property type="evidence" value="ECO:0007669"/>
    <property type="project" value="TreeGrafter"/>
</dbReference>
<dbReference type="Proteomes" id="UP000669179">
    <property type="component" value="Unassembled WGS sequence"/>
</dbReference>
<dbReference type="PROSITE" id="PS50893">
    <property type="entry name" value="ABC_TRANSPORTER_2"/>
    <property type="match status" value="1"/>
</dbReference>
<evidence type="ECO:0000256" key="10">
    <source>
        <dbReference type="ARBA" id="ARBA00023455"/>
    </source>
</evidence>
<evidence type="ECO:0000256" key="12">
    <source>
        <dbReference type="SAM" id="Phobius"/>
    </source>
</evidence>
<comment type="similarity">
    <text evidence="10">Belongs to the ABC transporter superfamily. Siderophore-Fe(3+) uptake transporter (SIUT) (TC 3.A.1.21) family.</text>
</comment>
<organism evidence="15 16">
    <name type="scientific">Actinomadura barringtoniae</name>
    <dbReference type="NCBI Taxonomy" id="1427535"/>
    <lineage>
        <taxon>Bacteria</taxon>
        <taxon>Bacillati</taxon>
        <taxon>Actinomycetota</taxon>
        <taxon>Actinomycetes</taxon>
        <taxon>Streptosporangiales</taxon>
        <taxon>Thermomonosporaceae</taxon>
        <taxon>Actinomadura</taxon>
    </lineage>
</organism>
<gene>
    <name evidence="15" type="ORF">J4573_23155</name>
</gene>
<proteinExistence type="inferred from homology"/>
<dbReference type="InterPro" id="IPR011527">
    <property type="entry name" value="ABC1_TM_dom"/>
</dbReference>
<feature type="compositionally biased region" description="Low complexity" evidence="11">
    <location>
        <begin position="34"/>
        <end position="44"/>
    </location>
</feature>
<dbReference type="SMART" id="SM00382">
    <property type="entry name" value="AAA"/>
    <property type="match status" value="1"/>
</dbReference>
<comment type="caution">
    <text evidence="15">The sequence shown here is derived from an EMBL/GenBank/DDBJ whole genome shotgun (WGS) entry which is preliminary data.</text>
</comment>
<dbReference type="InterPro" id="IPR039421">
    <property type="entry name" value="Type_1_exporter"/>
</dbReference>
<evidence type="ECO:0000259" key="13">
    <source>
        <dbReference type="PROSITE" id="PS50893"/>
    </source>
</evidence>
<dbReference type="GO" id="GO:0016887">
    <property type="term" value="F:ATP hydrolysis activity"/>
    <property type="evidence" value="ECO:0007669"/>
    <property type="project" value="InterPro"/>
</dbReference>
<name>A0A939PCD9_9ACTN</name>
<evidence type="ECO:0000256" key="11">
    <source>
        <dbReference type="SAM" id="MobiDB-lite"/>
    </source>
</evidence>
<dbReference type="AlphaFoldDB" id="A0A939PCD9"/>
<keyword evidence="9 12" id="KW-0472">Membrane</keyword>